<dbReference type="Proteomes" id="UP000789920">
    <property type="component" value="Unassembled WGS sequence"/>
</dbReference>
<dbReference type="EMBL" id="CAJVQC010008601">
    <property type="protein sequence ID" value="CAG8594664.1"/>
    <property type="molecule type" value="Genomic_DNA"/>
</dbReference>
<evidence type="ECO:0000313" key="2">
    <source>
        <dbReference type="Proteomes" id="UP000789920"/>
    </source>
</evidence>
<comment type="caution">
    <text evidence="1">The sequence shown here is derived from an EMBL/GenBank/DDBJ whole genome shotgun (WGS) entry which is preliminary data.</text>
</comment>
<organism evidence="1 2">
    <name type="scientific">Racocetra persica</name>
    <dbReference type="NCBI Taxonomy" id="160502"/>
    <lineage>
        <taxon>Eukaryota</taxon>
        <taxon>Fungi</taxon>
        <taxon>Fungi incertae sedis</taxon>
        <taxon>Mucoromycota</taxon>
        <taxon>Glomeromycotina</taxon>
        <taxon>Glomeromycetes</taxon>
        <taxon>Diversisporales</taxon>
        <taxon>Gigasporaceae</taxon>
        <taxon>Racocetra</taxon>
    </lineage>
</organism>
<proteinExistence type="predicted"/>
<protein>
    <submittedName>
        <fullName evidence="1">17393_t:CDS:1</fullName>
    </submittedName>
</protein>
<accession>A0ACA9MJW6</accession>
<gene>
    <name evidence="1" type="ORF">RPERSI_LOCUS5681</name>
</gene>
<keyword evidence="2" id="KW-1185">Reference proteome</keyword>
<reference evidence="1" key="1">
    <citation type="submission" date="2021-06" db="EMBL/GenBank/DDBJ databases">
        <authorList>
            <person name="Kallberg Y."/>
            <person name="Tangrot J."/>
            <person name="Rosling A."/>
        </authorList>
    </citation>
    <scope>NUCLEOTIDE SEQUENCE</scope>
    <source>
        <strain evidence="1">MA461A</strain>
    </source>
</reference>
<evidence type="ECO:0000313" key="1">
    <source>
        <dbReference type="EMBL" id="CAG8594664.1"/>
    </source>
</evidence>
<name>A0ACA9MJW6_9GLOM</name>
<sequence length="201" mass="24337">MPKHTDHKKQIPKIRERYTICDYCKAKDLLCDNKISCSFCKLSNKTCKKNYRTSNKTKVLRKIFDAKINLLHTIEEAKLIFESLEKKHDFDKLYKILDNLQDTSDEENEYPNISQQQPEEYTPHYTPSMPFHLYIRQLFYQVEQCLTYNNLKELIEVITNDNQQLEEKNILIFEQQIEQLEQTKEKYFQDYDTAEKQREFL</sequence>